<accession>A0AAD8MR52</accession>
<dbReference type="InterPro" id="IPR025476">
    <property type="entry name" value="Helitron_helicase-like"/>
</dbReference>
<organism evidence="3 4">
    <name type="scientific">Heracleum sosnowskyi</name>
    <dbReference type="NCBI Taxonomy" id="360622"/>
    <lineage>
        <taxon>Eukaryota</taxon>
        <taxon>Viridiplantae</taxon>
        <taxon>Streptophyta</taxon>
        <taxon>Embryophyta</taxon>
        <taxon>Tracheophyta</taxon>
        <taxon>Spermatophyta</taxon>
        <taxon>Magnoliopsida</taxon>
        <taxon>eudicotyledons</taxon>
        <taxon>Gunneridae</taxon>
        <taxon>Pentapetalae</taxon>
        <taxon>asterids</taxon>
        <taxon>campanulids</taxon>
        <taxon>Apiales</taxon>
        <taxon>Apiaceae</taxon>
        <taxon>Apioideae</taxon>
        <taxon>apioid superclade</taxon>
        <taxon>Tordylieae</taxon>
        <taxon>Tordyliinae</taxon>
        <taxon>Heracleum</taxon>
    </lineage>
</organism>
<comment type="caution">
    <text evidence="3">The sequence shown here is derived from an EMBL/GenBank/DDBJ whole genome shotgun (WGS) entry which is preliminary data.</text>
</comment>
<name>A0AAD8MR52_9APIA</name>
<evidence type="ECO:0000313" key="3">
    <source>
        <dbReference type="EMBL" id="KAK1381709.1"/>
    </source>
</evidence>
<dbReference type="Pfam" id="PF14214">
    <property type="entry name" value="Helitron_like_N"/>
    <property type="match status" value="1"/>
</dbReference>
<gene>
    <name evidence="3" type="ORF">POM88_019444</name>
</gene>
<proteinExistence type="predicted"/>
<feature type="compositionally biased region" description="Basic residues" evidence="1">
    <location>
        <begin position="126"/>
        <end position="138"/>
    </location>
</feature>
<reference evidence="3" key="2">
    <citation type="submission" date="2023-05" db="EMBL/GenBank/DDBJ databases">
        <authorList>
            <person name="Schelkunov M.I."/>
        </authorList>
    </citation>
    <scope>NUCLEOTIDE SEQUENCE</scope>
    <source>
        <strain evidence="3">Hsosn_3</strain>
        <tissue evidence="3">Leaf</tissue>
    </source>
</reference>
<evidence type="ECO:0000313" key="4">
    <source>
        <dbReference type="Proteomes" id="UP001237642"/>
    </source>
</evidence>
<evidence type="ECO:0000259" key="2">
    <source>
        <dbReference type="Pfam" id="PF14214"/>
    </source>
</evidence>
<dbReference type="Proteomes" id="UP001237642">
    <property type="component" value="Unassembled WGS sequence"/>
</dbReference>
<protein>
    <recommendedName>
        <fullName evidence="2">Helitron helicase-like domain-containing protein</fullName>
    </recommendedName>
</protein>
<dbReference type="PANTHER" id="PTHR45786:SF74">
    <property type="entry name" value="ATP-DEPENDENT DNA HELICASE"/>
    <property type="match status" value="1"/>
</dbReference>
<dbReference type="AlphaFoldDB" id="A0AAD8MR52"/>
<evidence type="ECO:0000256" key="1">
    <source>
        <dbReference type="SAM" id="MobiDB-lite"/>
    </source>
</evidence>
<feature type="compositionally biased region" description="Polar residues" evidence="1">
    <location>
        <begin position="116"/>
        <end position="125"/>
    </location>
</feature>
<feature type="region of interest" description="Disordered" evidence="1">
    <location>
        <begin position="43"/>
        <end position="66"/>
    </location>
</feature>
<sequence length="430" mass="48854">MMTGFYSSILVYFLLSQDDGADRAFSSEDMMKGFPRFHTRRKKVSNNKENIDSNKTNTAGRSPLSPFSEIFNTPPEISLTNKVSSVNKFNIHTSSSGLKKTMAAQERIDREPLSNITNENAYSTSRGRKEKGKGKLRHQQSNGTRLEAEFNSTLQQTYDEYFDQLDHSIIADSSLTEDGLDDSNDEFCTEEAWGENVDSDSDVGNATLRAPKVGNQSWRRCDVPHEYATLGPPSVKCTKCHAIMWREERVNKNVTKGTPIFSLCCKKGDVTLPNALPTPPFLLQLYDDELKDGYHNKIPFTSAPPNTLNDRDMISMKDYYSYRFQVRENEGMTARLGGRLFQQYMVDAFSAIEQTRLWWFRKNQTILRNELYHHICDSVQQGDSNTSNVGRGVILPAGYVGSKRYMQQNFQDIMLSQCAAMLDIQIFSSP</sequence>
<dbReference type="EMBL" id="JAUIZM010000005">
    <property type="protein sequence ID" value="KAK1381709.1"/>
    <property type="molecule type" value="Genomic_DNA"/>
</dbReference>
<keyword evidence="4" id="KW-1185">Reference proteome</keyword>
<dbReference type="PANTHER" id="PTHR45786">
    <property type="entry name" value="DNA BINDING PROTEIN-LIKE"/>
    <property type="match status" value="1"/>
</dbReference>
<feature type="domain" description="Helitron helicase-like" evidence="2">
    <location>
        <begin position="319"/>
        <end position="414"/>
    </location>
</feature>
<reference evidence="3" key="1">
    <citation type="submission" date="2023-02" db="EMBL/GenBank/DDBJ databases">
        <title>Genome of toxic invasive species Heracleum sosnowskyi carries increased number of genes despite the absence of recent whole-genome duplications.</title>
        <authorList>
            <person name="Schelkunov M."/>
            <person name="Shtratnikova V."/>
            <person name="Makarenko M."/>
            <person name="Klepikova A."/>
            <person name="Omelchenko D."/>
            <person name="Novikova G."/>
            <person name="Obukhova E."/>
            <person name="Bogdanov V."/>
            <person name="Penin A."/>
            <person name="Logacheva M."/>
        </authorList>
    </citation>
    <scope>NUCLEOTIDE SEQUENCE</scope>
    <source>
        <strain evidence="3">Hsosn_3</strain>
        <tissue evidence="3">Leaf</tissue>
    </source>
</reference>
<feature type="region of interest" description="Disordered" evidence="1">
    <location>
        <begin position="116"/>
        <end position="142"/>
    </location>
</feature>